<dbReference type="InterPro" id="IPR011110">
    <property type="entry name" value="Reg_prop"/>
</dbReference>
<evidence type="ECO:0000313" key="2">
    <source>
        <dbReference type="Proteomes" id="UP000237655"/>
    </source>
</evidence>
<dbReference type="InterPro" id="IPR015943">
    <property type="entry name" value="WD40/YVTN_repeat-like_dom_sf"/>
</dbReference>
<keyword evidence="2" id="KW-1185">Reference proteome</keyword>
<dbReference type="RefSeq" id="WP_106470670.1">
    <property type="nucleotide sequence ID" value="NZ_CP027665.1"/>
</dbReference>
<dbReference type="Gene3D" id="2.130.10.10">
    <property type="entry name" value="YVTN repeat-like/Quinoprotein amine dehydrogenase"/>
    <property type="match status" value="1"/>
</dbReference>
<gene>
    <name evidence="1" type="ORF">C6Y53_00600</name>
</gene>
<accession>A0A2S0MKE2</accession>
<evidence type="ECO:0000313" key="1">
    <source>
        <dbReference type="EMBL" id="AVO36355.1"/>
    </source>
</evidence>
<sequence length="796" mass="83599">MAAEDAIRDLLPTLWRPEPGAEGLLPNLIRVTGAGLSRARIDAGNTMQAHWSRFGDYAPISPFVAAFRKEAGLPVLLPADAEVEAHPYLDDLARLAGLLALVPYTDPAAARETVEQFRRRVLGTVALWRGGVSTPAALRQAARLALSGTPERAVSVEEFAPGATLSQTAATRGSPGGLVGPLMRWRIDASTLAPVPPEIFIEGATPEPGRIDIADHPVIERFDPATGTGIGILYNGVVEPGQVLALRPTYSSWLGGETGLRRAMSLPDDMPDDIPANPTALGPWAAAAGAPAGHVAALATGPDGALWAAVNDAGDGQLWQLTASGWTQAFSGLPVLRCLLADGITLLLGHGNGLARLTVFGSPPTLAPDPATATGAAVHALARAGDGTIWAATATGAATIGPGDTLVAVGPGARAETETALAAVLAEPDGIVTLGGAAGLFRFDARAGTWHVYRGDSLDETVPDWLPWDAASDALPADEDVFLPPVTALLRGPDTLLWIGTEYGLAAWGAHRIRNTYATRLRAFPALGTGTIHALAQDERGRIWAGTDRGLLVHDGVDWFEADTALTRLPRPAPEDPGSGWRFDRTGGAWQFAGATGTGFAAQSPAVITADNAAVTALHWTDGAEARLGTLTGDGFAVDGGATPAALRLRVKPSPDRIAEGGLPAIPRLAPGMTHWRYLREEEPAPPAPSSFPAWTREGRLLTPPAERTAPWEGRYLSSKERAMLDQVFAFNPAARVTFRWQPRAPFSITVRLDRPDPAETLPGAVLDRVFEAADRVRPAAAQLRLAFGDPVVRGD</sequence>
<dbReference type="Pfam" id="PF07494">
    <property type="entry name" value="Reg_prop"/>
    <property type="match status" value="1"/>
</dbReference>
<dbReference type="AlphaFoldDB" id="A0A2S0MKE2"/>
<proteinExistence type="predicted"/>
<name>A0A2S0MKE2_9RHOB</name>
<reference evidence="2" key="1">
    <citation type="submission" date="2018-03" db="EMBL/GenBank/DDBJ databases">
        <title>Genomic analysis of the strain SH-1 isolated from shrimp intestine.</title>
        <authorList>
            <person name="Kim Y.-S."/>
            <person name="Kim S.-E."/>
            <person name="Kim K.-H."/>
        </authorList>
    </citation>
    <scope>NUCLEOTIDE SEQUENCE [LARGE SCALE GENOMIC DNA]</scope>
    <source>
        <strain evidence="2">SH-1</strain>
    </source>
</reference>
<dbReference type="KEGG" id="thas:C6Y53_00600"/>
<organism evidence="1 2">
    <name type="scientific">Pukyongiella litopenaei</name>
    <dbReference type="NCBI Taxonomy" id="2605946"/>
    <lineage>
        <taxon>Bacteria</taxon>
        <taxon>Pseudomonadati</taxon>
        <taxon>Pseudomonadota</taxon>
        <taxon>Alphaproteobacteria</taxon>
        <taxon>Rhodobacterales</taxon>
        <taxon>Paracoccaceae</taxon>
        <taxon>Pukyongiella</taxon>
    </lineage>
</organism>
<dbReference type="EMBL" id="CP027665">
    <property type="protein sequence ID" value="AVO36355.1"/>
    <property type="molecule type" value="Genomic_DNA"/>
</dbReference>
<dbReference type="SUPFAM" id="SSF101898">
    <property type="entry name" value="NHL repeat"/>
    <property type="match status" value="1"/>
</dbReference>
<dbReference type="Proteomes" id="UP000237655">
    <property type="component" value="Chromosome"/>
</dbReference>
<protein>
    <submittedName>
        <fullName evidence="1">Uncharacterized protein</fullName>
    </submittedName>
</protein>